<gene>
    <name evidence="2" type="ORF">RJ639_020262</name>
</gene>
<dbReference type="InterPro" id="IPR013103">
    <property type="entry name" value="RVT_2"/>
</dbReference>
<evidence type="ECO:0000259" key="1">
    <source>
        <dbReference type="Pfam" id="PF07727"/>
    </source>
</evidence>
<accession>A0AA88V4J9</accession>
<keyword evidence="3" id="KW-1185">Reference proteome</keyword>
<protein>
    <recommendedName>
        <fullName evidence="1">Reverse transcriptase Ty1/copia-type domain-containing protein</fullName>
    </recommendedName>
</protein>
<name>A0AA88V4J9_9ASTE</name>
<feature type="domain" description="Reverse transcriptase Ty1/copia-type" evidence="1">
    <location>
        <begin position="1"/>
        <end position="59"/>
    </location>
</feature>
<organism evidence="2 3">
    <name type="scientific">Escallonia herrerae</name>
    <dbReference type="NCBI Taxonomy" id="1293975"/>
    <lineage>
        <taxon>Eukaryota</taxon>
        <taxon>Viridiplantae</taxon>
        <taxon>Streptophyta</taxon>
        <taxon>Embryophyta</taxon>
        <taxon>Tracheophyta</taxon>
        <taxon>Spermatophyta</taxon>
        <taxon>Magnoliopsida</taxon>
        <taxon>eudicotyledons</taxon>
        <taxon>Gunneridae</taxon>
        <taxon>Pentapetalae</taxon>
        <taxon>asterids</taxon>
        <taxon>campanulids</taxon>
        <taxon>Escalloniales</taxon>
        <taxon>Escalloniaceae</taxon>
        <taxon>Escallonia</taxon>
    </lineage>
</organism>
<dbReference type="Proteomes" id="UP001188597">
    <property type="component" value="Unassembled WGS sequence"/>
</dbReference>
<evidence type="ECO:0000313" key="3">
    <source>
        <dbReference type="Proteomes" id="UP001188597"/>
    </source>
</evidence>
<reference evidence="2" key="1">
    <citation type="submission" date="2022-12" db="EMBL/GenBank/DDBJ databases">
        <title>Draft genome assemblies for two species of Escallonia (Escalloniales).</title>
        <authorList>
            <person name="Chanderbali A."/>
            <person name="Dervinis C."/>
            <person name="Anghel I."/>
            <person name="Soltis D."/>
            <person name="Soltis P."/>
            <person name="Zapata F."/>
        </authorList>
    </citation>
    <scope>NUCLEOTIDE SEQUENCE</scope>
    <source>
        <strain evidence="2">UCBG64.0493</strain>
        <tissue evidence="2">Leaf</tissue>
    </source>
</reference>
<dbReference type="Pfam" id="PF07727">
    <property type="entry name" value="RVT_2"/>
    <property type="match status" value="1"/>
</dbReference>
<evidence type="ECO:0000313" key="2">
    <source>
        <dbReference type="EMBL" id="KAK3001857.1"/>
    </source>
</evidence>
<proteinExistence type="predicted"/>
<dbReference type="EMBL" id="JAVXUP010002702">
    <property type="protein sequence ID" value="KAK3001857.1"/>
    <property type="molecule type" value="Genomic_DNA"/>
</dbReference>
<sequence length="129" mass="14557">MAQPLGFLHSSLPHHVCKLCKAIYGLKQAPRAWYQELKGYLLQAGFTKSVADASLFIYNKDAITAYFLIQLGEVPIVQQKAEMHCSKMLNAQKAETEVYSSPPETNLQSHDRGNTGVEELNWNTKHCYI</sequence>
<comment type="caution">
    <text evidence="2">The sequence shown here is derived from an EMBL/GenBank/DDBJ whole genome shotgun (WGS) entry which is preliminary data.</text>
</comment>
<dbReference type="AlphaFoldDB" id="A0AA88V4J9"/>